<protein>
    <submittedName>
        <fullName evidence="2">Phenazine biosynthesis protein PhzF</fullName>
    </submittedName>
</protein>
<gene>
    <name evidence="2" type="ORF">FA09DRAFT_332913</name>
</gene>
<feature type="active site" evidence="1">
    <location>
        <position position="46"/>
    </location>
</feature>
<dbReference type="PANTHER" id="PTHR13774">
    <property type="entry name" value="PHENAZINE BIOSYNTHESIS PROTEIN"/>
    <property type="match status" value="1"/>
</dbReference>
<name>A0A316YZN2_9BASI</name>
<dbReference type="NCBIfam" id="TIGR00654">
    <property type="entry name" value="PhzF_family"/>
    <property type="match status" value="1"/>
</dbReference>
<dbReference type="PANTHER" id="PTHR13774:SF32">
    <property type="entry name" value="ANTISENSE-ENHANCING SEQUENCE 1"/>
    <property type="match status" value="1"/>
</dbReference>
<dbReference type="OrthoDB" id="75169at2759"/>
<reference evidence="2 3" key="1">
    <citation type="journal article" date="2018" name="Mol. Biol. Evol.">
        <title>Broad Genomic Sampling Reveals a Smut Pathogenic Ancestry of the Fungal Clade Ustilaginomycotina.</title>
        <authorList>
            <person name="Kijpornyongpan T."/>
            <person name="Mondo S.J."/>
            <person name="Barry K."/>
            <person name="Sandor L."/>
            <person name="Lee J."/>
            <person name="Lipzen A."/>
            <person name="Pangilinan J."/>
            <person name="LaButti K."/>
            <person name="Hainaut M."/>
            <person name="Henrissat B."/>
            <person name="Grigoriev I.V."/>
            <person name="Spatafora J.W."/>
            <person name="Aime M.C."/>
        </authorList>
    </citation>
    <scope>NUCLEOTIDE SEQUENCE [LARGE SCALE GENOMIC DNA]</scope>
    <source>
        <strain evidence="2 3">MCA 4186</strain>
    </source>
</reference>
<evidence type="ECO:0000313" key="2">
    <source>
        <dbReference type="EMBL" id="PWN94506.1"/>
    </source>
</evidence>
<proteinExistence type="predicted"/>
<organism evidence="2 3">
    <name type="scientific">Tilletiopsis washingtonensis</name>
    <dbReference type="NCBI Taxonomy" id="58919"/>
    <lineage>
        <taxon>Eukaryota</taxon>
        <taxon>Fungi</taxon>
        <taxon>Dikarya</taxon>
        <taxon>Basidiomycota</taxon>
        <taxon>Ustilaginomycotina</taxon>
        <taxon>Exobasidiomycetes</taxon>
        <taxon>Entylomatales</taxon>
        <taxon>Entylomatales incertae sedis</taxon>
        <taxon>Tilletiopsis</taxon>
    </lineage>
</organism>
<accession>A0A316YZN2</accession>
<dbReference type="AlphaFoldDB" id="A0A316YZN2"/>
<dbReference type="STRING" id="58919.A0A316YZN2"/>
<dbReference type="GO" id="GO:0016853">
    <property type="term" value="F:isomerase activity"/>
    <property type="evidence" value="ECO:0007669"/>
    <property type="project" value="TreeGrafter"/>
</dbReference>
<dbReference type="Proteomes" id="UP000245946">
    <property type="component" value="Unassembled WGS sequence"/>
</dbReference>
<dbReference type="Pfam" id="PF02567">
    <property type="entry name" value="PhzC-PhzF"/>
    <property type="match status" value="1"/>
</dbReference>
<keyword evidence="3" id="KW-1185">Reference proteome</keyword>
<evidence type="ECO:0000256" key="1">
    <source>
        <dbReference type="PIRSR" id="PIRSR016184-1"/>
    </source>
</evidence>
<dbReference type="GO" id="GO:0005737">
    <property type="term" value="C:cytoplasm"/>
    <property type="evidence" value="ECO:0007669"/>
    <property type="project" value="TreeGrafter"/>
</dbReference>
<dbReference type="GeneID" id="37271190"/>
<dbReference type="RefSeq" id="XP_025594785.1">
    <property type="nucleotide sequence ID" value="XM_025743646.1"/>
</dbReference>
<dbReference type="Gene3D" id="3.10.310.10">
    <property type="entry name" value="Diaminopimelate Epimerase, Chain A, domain 1"/>
    <property type="match status" value="2"/>
</dbReference>
<dbReference type="InterPro" id="IPR003719">
    <property type="entry name" value="Phenazine_PhzF-like"/>
</dbReference>
<dbReference type="EMBL" id="KZ819312">
    <property type="protein sequence ID" value="PWN94506.1"/>
    <property type="molecule type" value="Genomic_DNA"/>
</dbReference>
<dbReference type="SUPFAM" id="SSF54506">
    <property type="entry name" value="Diaminopimelate epimerase-like"/>
    <property type="match status" value="1"/>
</dbReference>
<sequence length="294" mass="31546">MLAPFHQIDVFARAPYRGNAVAVLHVARAPSAAAMQRLARWTQLSETVFLLPPPPGSAAHFAVRIWMPEGELPFAGHPTLGATRAWLEAHPDFSGDELRMHCGIGTVRLRIERPHAGHAAAGMLLFFAAPPLRHAAVVEPHIVAQLCAAMHIDTAHVVEAQHIDNGPPWLALRLASPAAVRAVSTRHMHQAGALMWGVFAALSEQGEAEQTLLVRTFAPASGVVEDAVTGSFAAGLARSSMAPKQGNFVVRQGEQLGREGRIVVRSIEGQSWIGGCTSVCFKGEALVEDEEEEE</sequence>
<evidence type="ECO:0000313" key="3">
    <source>
        <dbReference type="Proteomes" id="UP000245946"/>
    </source>
</evidence>
<dbReference type="PIRSF" id="PIRSF016184">
    <property type="entry name" value="PhzC_PhzF"/>
    <property type="match status" value="1"/>
</dbReference>